<evidence type="ECO:0000313" key="2">
    <source>
        <dbReference type="EMBL" id="AOX15968.1"/>
    </source>
</evidence>
<comment type="catalytic activity">
    <reaction evidence="1">
        <text>a phosphate monoester + H2O = an alcohol + phosphate</text>
        <dbReference type="Rhea" id="RHEA:15017"/>
        <dbReference type="ChEBI" id="CHEBI:15377"/>
        <dbReference type="ChEBI" id="CHEBI:30879"/>
        <dbReference type="ChEBI" id="CHEBI:43474"/>
        <dbReference type="ChEBI" id="CHEBI:67140"/>
        <dbReference type="EC" id="3.1.3.2"/>
    </reaction>
</comment>
<comment type="similarity">
    <text evidence="1">Belongs to the class A bacterial acid phosphatase family.</text>
</comment>
<dbReference type="SMART" id="SM00014">
    <property type="entry name" value="acidPPc"/>
    <property type="match status" value="1"/>
</dbReference>
<dbReference type="eggNOG" id="COG0671">
    <property type="taxonomic scope" value="Bacteria"/>
</dbReference>
<keyword evidence="1" id="KW-0378">Hydrolase</keyword>
<dbReference type="EMBL" id="CP014674">
    <property type="protein sequence ID" value="AOX15968.1"/>
    <property type="molecule type" value="Genomic_DNA"/>
</dbReference>
<dbReference type="RefSeq" id="WP_070401806.1">
    <property type="nucleotide sequence ID" value="NZ_BJVW01000004.1"/>
</dbReference>
<evidence type="ECO:0000256" key="1">
    <source>
        <dbReference type="PIRNR" id="PIRNR000897"/>
    </source>
</evidence>
<dbReference type="OrthoDB" id="9805301at2"/>
<dbReference type="InterPro" id="IPR001011">
    <property type="entry name" value="Acid_Pase_classA_bac"/>
</dbReference>
<dbReference type="Proteomes" id="UP000179145">
    <property type="component" value="Chromosome"/>
</dbReference>
<dbReference type="CDD" id="cd03397">
    <property type="entry name" value="PAP2_acid_phosphatase"/>
    <property type="match status" value="1"/>
</dbReference>
<dbReference type="STRING" id="153496.A0U89_01160"/>
<reference evidence="2 3" key="1">
    <citation type="journal article" date="2016" name="Microb. Cell Fact.">
        <title>Dissection of exopolysaccharide biosynthesis in Kozakia baliensis.</title>
        <authorList>
            <person name="Brandt J.U."/>
            <person name="Jakob F."/>
            <person name="Behr J."/>
            <person name="Geissler A.J."/>
            <person name="Vogel R.F."/>
        </authorList>
    </citation>
    <scope>NUCLEOTIDE SEQUENCE [LARGE SCALE GENOMIC DNA]</scope>
    <source>
        <strain evidence="2 3">DSM 14400</strain>
    </source>
</reference>
<dbReference type="KEGG" id="kba:A0U89_01160"/>
<dbReference type="GO" id="GO:0003993">
    <property type="term" value="F:acid phosphatase activity"/>
    <property type="evidence" value="ECO:0007669"/>
    <property type="project" value="UniProtKB-EC"/>
</dbReference>
<dbReference type="PRINTS" id="PR00483">
    <property type="entry name" value="BACPHPHTASE"/>
</dbReference>
<dbReference type="PIRSF" id="PIRSF000897">
    <property type="entry name" value="Acid_Ptase_ClsA"/>
    <property type="match status" value="1"/>
</dbReference>
<name>A0A1D8UQQ3_9PROT</name>
<proteinExistence type="inferred from homology"/>
<dbReference type="PROSITE" id="PS51257">
    <property type="entry name" value="PROKAR_LIPOPROTEIN"/>
    <property type="match status" value="1"/>
</dbReference>
<dbReference type="EC" id="3.1.3.2" evidence="1"/>
<evidence type="ECO:0000313" key="3">
    <source>
        <dbReference type="Proteomes" id="UP000179145"/>
    </source>
</evidence>
<dbReference type="InterPro" id="IPR000326">
    <property type="entry name" value="PAP2/HPO"/>
</dbReference>
<dbReference type="Gene3D" id="1.20.144.10">
    <property type="entry name" value="Phosphatidic acid phosphatase type 2/haloperoxidase"/>
    <property type="match status" value="1"/>
</dbReference>
<dbReference type="GO" id="GO:0030288">
    <property type="term" value="C:outer membrane-bounded periplasmic space"/>
    <property type="evidence" value="ECO:0007669"/>
    <property type="project" value="InterPro"/>
</dbReference>
<accession>A0A1D8UQQ3</accession>
<gene>
    <name evidence="2" type="ORF">A0U89_01160</name>
</gene>
<sequence>MAKQRLLKLSLFALGALAACTAVPHVTPLTAEQLPDGRVLLASPPVTGSDAQMEDRRIYWQTRLLVGTDRWRLAQSDADLHPAHFVDNFSCAAGFKLDLAQAPHLNALIQAFRKAEEARVVEEKNYWRRPRPFLDNNAPICVARSPDLIRSPAYPSGHTIAGYSMALILASLLPDRAAPILQRGRVIGESRVVCGVHWASDVHAGYQMASAFAVVGLANPAVRAELPSAKAELEKMRRQAKAPDAGICAIEADAAAHSPLTQM</sequence>
<dbReference type="SUPFAM" id="SSF48317">
    <property type="entry name" value="Acid phosphatase/Vanadium-dependent haloperoxidase"/>
    <property type="match status" value="1"/>
</dbReference>
<organism evidence="2 3">
    <name type="scientific">Kozakia baliensis</name>
    <dbReference type="NCBI Taxonomy" id="153496"/>
    <lineage>
        <taxon>Bacteria</taxon>
        <taxon>Pseudomonadati</taxon>
        <taxon>Pseudomonadota</taxon>
        <taxon>Alphaproteobacteria</taxon>
        <taxon>Acetobacterales</taxon>
        <taxon>Acetobacteraceae</taxon>
        <taxon>Kozakia</taxon>
    </lineage>
</organism>
<dbReference type="Pfam" id="PF01569">
    <property type="entry name" value="PAP2"/>
    <property type="match status" value="1"/>
</dbReference>
<keyword evidence="3" id="KW-1185">Reference proteome</keyword>
<protein>
    <recommendedName>
        <fullName evidence="1">Acid phosphatase</fullName>
        <ecNumber evidence="1">3.1.3.2</ecNumber>
    </recommendedName>
</protein>
<dbReference type="AlphaFoldDB" id="A0A1D8UQQ3"/>
<dbReference type="InterPro" id="IPR036938">
    <property type="entry name" value="PAP2/HPO_sf"/>
</dbReference>